<keyword evidence="5" id="KW-1185">Reference proteome</keyword>
<evidence type="ECO:0000313" key="6">
    <source>
        <dbReference type="Proteomes" id="UP000184069"/>
    </source>
</evidence>
<dbReference type="RefSeq" id="WP_066698403.1">
    <property type="nucleotide sequence ID" value="NZ_FRBM01000008.1"/>
</dbReference>
<dbReference type="PROSITE" id="PS51257">
    <property type="entry name" value="PROKAR_LIPOPROTEIN"/>
    <property type="match status" value="1"/>
</dbReference>
<evidence type="ECO:0000259" key="2">
    <source>
        <dbReference type="Pfam" id="PF16103"/>
    </source>
</evidence>
<dbReference type="AlphaFoldDB" id="A0A1M7F6Y4"/>
<evidence type="ECO:0000313" key="5">
    <source>
        <dbReference type="Proteomes" id="UP000093508"/>
    </source>
</evidence>
<feature type="chain" id="PRO_5009925740" description="DUF4822 domain-containing protein" evidence="1">
    <location>
        <begin position="25"/>
        <end position="285"/>
    </location>
</feature>
<accession>A0A1M7F6Y4</accession>
<reference evidence="3 5" key="1">
    <citation type="submission" date="2016-07" db="EMBL/GenBank/DDBJ databases">
        <authorList>
            <person name="Jeong J.-J."/>
            <person name="Kim D.W."/>
            <person name="Sang M.K."/>
            <person name="Choi I.-G."/>
            <person name="Kim K.D."/>
        </authorList>
    </citation>
    <scope>NUCLEOTIDE SEQUENCE [LARGE SCALE GENOMIC DNA]</scope>
    <source>
        <strain evidence="3 5">C-26</strain>
    </source>
</reference>
<name>A0A1M7F6Y4_9FLAO</name>
<protein>
    <recommendedName>
        <fullName evidence="2">DUF4822 domain-containing protein</fullName>
    </recommendedName>
</protein>
<feature type="signal peptide" evidence="1">
    <location>
        <begin position="1"/>
        <end position="24"/>
    </location>
</feature>
<feature type="domain" description="DUF4822" evidence="2">
    <location>
        <begin position="39"/>
        <end position="159"/>
    </location>
</feature>
<dbReference type="InterPro" id="IPR032247">
    <property type="entry name" value="DUF4822"/>
</dbReference>
<dbReference type="Proteomes" id="UP000184069">
    <property type="component" value="Unassembled WGS sequence"/>
</dbReference>
<dbReference type="Proteomes" id="UP000093508">
    <property type="component" value="Unassembled WGS sequence"/>
</dbReference>
<evidence type="ECO:0000256" key="1">
    <source>
        <dbReference type="SAM" id="SignalP"/>
    </source>
</evidence>
<dbReference type="EMBL" id="MAYF01000320">
    <property type="protein sequence ID" value="OCA76855.1"/>
    <property type="molecule type" value="Genomic_DNA"/>
</dbReference>
<dbReference type="OrthoDB" id="6455006at2"/>
<organism evidence="4 6">
    <name type="scientific">Chryseobacterium contaminans</name>
    <dbReference type="NCBI Taxonomy" id="1423959"/>
    <lineage>
        <taxon>Bacteria</taxon>
        <taxon>Pseudomonadati</taxon>
        <taxon>Bacteroidota</taxon>
        <taxon>Flavobacteriia</taxon>
        <taxon>Flavobacteriales</taxon>
        <taxon>Weeksellaceae</taxon>
        <taxon>Chryseobacterium group</taxon>
        <taxon>Chryseobacterium</taxon>
    </lineage>
</organism>
<gene>
    <name evidence="3" type="ORF">BBH99_11950</name>
    <name evidence="4" type="ORF">SAMN05444407_108106</name>
</gene>
<reference evidence="4 6" key="2">
    <citation type="submission" date="2016-11" db="EMBL/GenBank/DDBJ databases">
        <authorList>
            <person name="Jaros S."/>
            <person name="Januszkiewicz K."/>
            <person name="Wedrychowicz H."/>
        </authorList>
    </citation>
    <scope>NUCLEOTIDE SEQUENCE [LARGE SCALE GENOMIC DNA]</scope>
    <source>
        <strain evidence="4 6">DSM 27621</strain>
    </source>
</reference>
<sequence length="285" mass="31154">MNTLKKLCYLSAAIFLSASFVSCSSDDNEIVIEQQTPSQVLASTPWETTGAKDKNGANVALTDASVAGYVGFAYFKADGNFAIYSLTDVLRSRGTWSVDAQGKTRTITALNPDGTTIFKRDVEILVLNRNEFTYRIRPNAADQSIYYDIIHTRTAHAEPKNGQLTLASTPWKTTGAKDNTGATVALDNASVAGYVGYSYFKANGTFKIFGLNDVLRSQGTWSISPDGKTRTLVALDASGNVIFTRTVEILVLNETTFTYRITPDATQPAVFYDIIHTKDSHKEPQ</sequence>
<dbReference type="STRING" id="1423959.SAMN05444407_108106"/>
<keyword evidence="1" id="KW-0732">Signal</keyword>
<evidence type="ECO:0000313" key="3">
    <source>
        <dbReference type="EMBL" id="OCA76855.1"/>
    </source>
</evidence>
<dbReference type="Pfam" id="PF16103">
    <property type="entry name" value="DUF4822"/>
    <property type="match status" value="2"/>
</dbReference>
<proteinExistence type="predicted"/>
<evidence type="ECO:0000313" key="4">
    <source>
        <dbReference type="EMBL" id="SHL99745.1"/>
    </source>
</evidence>
<dbReference type="Gene3D" id="2.40.128.540">
    <property type="entry name" value="Domain of unknown function DUF4822"/>
    <property type="match status" value="2"/>
</dbReference>
<feature type="domain" description="DUF4822" evidence="2">
    <location>
        <begin position="165"/>
        <end position="283"/>
    </location>
</feature>
<dbReference type="EMBL" id="FRBM01000008">
    <property type="protein sequence ID" value="SHL99745.1"/>
    <property type="molecule type" value="Genomic_DNA"/>
</dbReference>